<feature type="repeat" description="WD" evidence="16">
    <location>
        <begin position="188"/>
        <end position="229"/>
    </location>
</feature>
<dbReference type="PRINTS" id="PR00320">
    <property type="entry name" value="GPROTEINBRPT"/>
</dbReference>
<dbReference type="CDD" id="cd00200">
    <property type="entry name" value="WD40"/>
    <property type="match status" value="1"/>
</dbReference>
<feature type="domain" description="Nucleoside diphosphate kinase-like" evidence="18">
    <location>
        <begin position="347"/>
        <end position="448"/>
    </location>
</feature>
<comment type="caution">
    <text evidence="17">Lacks conserved residue(s) required for the propagation of feature annotation.</text>
</comment>
<evidence type="ECO:0000256" key="12">
    <source>
        <dbReference type="ARBA" id="ARBA00022980"/>
    </source>
</evidence>
<dbReference type="PROSITE" id="PS00678">
    <property type="entry name" value="WD_REPEATS_1"/>
    <property type="match status" value="3"/>
</dbReference>
<evidence type="ECO:0000313" key="20">
    <source>
        <dbReference type="Proteomes" id="UP001482620"/>
    </source>
</evidence>
<dbReference type="PROSITE" id="PS50294">
    <property type="entry name" value="WD_REPEATS_REGION"/>
    <property type="match status" value="5"/>
</dbReference>
<protein>
    <recommendedName>
        <fullName evidence="7">Nucleoside diphosphate kinase B</fullName>
    </recommendedName>
    <alternativeName>
        <fullName evidence="15">Small ribosomal subunit protein RACK1</fullName>
    </alternativeName>
</protein>
<dbReference type="SUPFAM" id="SSF50978">
    <property type="entry name" value="WD40 repeat-like"/>
    <property type="match status" value="1"/>
</dbReference>
<dbReference type="SMART" id="SM00562">
    <property type="entry name" value="NDK"/>
    <property type="match status" value="1"/>
</dbReference>
<comment type="function">
    <text evidence="1">Major role in the synthesis of nucleoside triphosphates other than ATP.</text>
</comment>
<dbReference type="InterPro" id="IPR019775">
    <property type="entry name" value="WD40_repeat_CS"/>
</dbReference>
<comment type="subcellular location">
    <subcellularLocation>
        <location evidence="5">Cell projection</location>
        <location evidence="5">Lamellipodium</location>
    </subcellularLocation>
    <subcellularLocation>
        <location evidence="3">Cell projection</location>
        <location evidence="3">Ruffle</location>
    </subcellularLocation>
    <subcellularLocation>
        <location evidence="4">Cytoplasm</location>
    </subcellularLocation>
    <subcellularLocation>
        <location evidence="2">Nucleus</location>
    </subcellularLocation>
</comment>
<keyword evidence="8" id="KW-0963">Cytoplasm</keyword>
<keyword evidence="9 16" id="KW-0853">WD repeat</keyword>
<evidence type="ECO:0000256" key="17">
    <source>
        <dbReference type="PROSITE-ProRule" id="PRU00706"/>
    </source>
</evidence>
<evidence type="ECO:0000256" key="15">
    <source>
        <dbReference type="ARBA" id="ARBA00035297"/>
    </source>
</evidence>
<dbReference type="InterPro" id="IPR015943">
    <property type="entry name" value="WD40/YVTN_repeat-like_dom_sf"/>
</dbReference>
<keyword evidence="12" id="KW-0687">Ribonucleoprotein</keyword>
<dbReference type="Pfam" id="PF00400">
    <property type="entry name" value="WD40"/>
    <property type="match status" value="7"/>
</dbReference>
<comment type="similarity">
    <text evidence="6">Belongs to the WD repeat G protein beta family. Ribosomal protein RACK1 subfamily.</text>
</comment>
<keyword evidence="12" id="KW-0689">Ribosomal protein</keyword>
<dbReference type="InterPro" id="IPR001680">
    <property type="entry name" value="WD40_rpt"/>
</dbReference>
<evidence type="ECO:0000256" key="16">
    <source>
        <dbReference type="PROSITE-ProRule" id="PRU00221"/>
    </source>
</evidence>
<dbReference type="InterPro" id="IPR036322">
    <property type="entry name" value="WD40_repeat_dom_sf"/>
</dbReference>
<evidence type="ECO:0000256" key="1">
    <source>
        <dbReference type="ARBA" id="ARBA00003465"/>
    </source>
</evidence>
<evidence type="ECO:0000256" key="6">
    <source>
        <dbReference type="ARBA" id="ARBA00007253"/>
    </source>
</evidence>
<feature type="repeat" description="WD" evidence="16">
    <location>
        <begin position="144"/>
        <end position="187"/>
    </location>
</feature>
<keyword evidence="11" id="KW-0677">Repeat</keyword>
<organism evidence="19 20">
    <name type="scientific">Ilyodon furcidens</name>
    <name type="common">goldbreast splitfin</name>
    <dbReference type="NCBI Taxonomy" id="33524"/>
    <lineage>
        <taxon>Eukaryota</taxon>
        <taxon>Metazoa</taxon>
        <taxon>Chordata</taxon>
        <taxon>Craniata</taxon>
        <taxon>Vertebrata</taxon>
        <taxon>Euteleostomi</taxon>
        <taxon>Actinopterygii</taxon>
        <taxon>Neopterygii</taxon>
        <taxon>Teleostei</taxon>
        <taxon>Neoteleostei</taxon>
        <taxon>Acanthomorphata</taxon>
        <taxon>Ovalentaria</taxon>
        <taxon>Atherinomorphae</taxon>
        <taxon>Cyprinodontiformes</taxon>
        <taxon>Goodeidae</taxon>
        <taxon>Ilyodon</taxon>
    </lineage>
</organism>
<keyword evidence="20" id="KW-1185">Reference proteome</keyword>
<dbReference type="PROSITE" id="PS51374">
    <property type="entry name" value="NDPK_LIKE"/>
    <property type="match status" value="1"/>
</dbReference>
<name>A0ABV0SXM3_9TELE</name>
<evidence type="ECO:0000256" key="14">
    <source>
        <dbReference type="ARBA" id="ARBA00023306"/>
    </source>
</evidence>
<dbReference type="Gene3D" id="2.130.10.10">
    <property type="entry name" value="YVTN repeat-like/Quinoprotein amine dehydrogenase"/>
    <property type="match status" value="1"/>
</dbReference>
<evidence type="ECO:0000256" key="5">
    <source>
        <dbReference type="ARBA" id="ARBA00004510"/>
    </source>
</evidence>
<dbReference type="PROSITE" id="PS50082">
    <property type="entry name" value="WD_REPEATS_2"/>
    <property type="match status" value="6"/>
</dbReference>
<feature type="repeat" description="WD" evidence="16">
    <location>
        <begin position="101"/>
        <end position="133"/>
    </location>
</feature>
<feature type="repeat" description="WD" evidence="16">
    <location>
        <begin position="11"/>
        <end position="53"/>
    </location>
</feature>
<evidence type="ECO:0000313" key="19">
    <source>
        <dbReference type="EMBL" id="MEQ2225348.1"/>
    </source>
</evidence>
<dbReference type="InterPro" id="IPR036850">
    <property type="entry name" value="NDK-like_dom_sf"/>
</dbReference>
<proteinExistence type="inferred from homology"/>
<comment type="similarity">
    <text evidence="17">Belongs to the NDK family.</text>
</comment>
<evidence type="ECO:0000256" key="13">
    <source>
        <dbReference type="ARBA" id="ARBA00023242"/>
    </source>
</evidence>
<comment type="caution">
    <text evidence="19">The sequence shown here is derived from an EMBL/GenBank/DDBJ whole genome shotgun (WGS) entry which is preliminary data.</text>
</comment>
<dbReference type="InterPro" id="IPR034907">
    <property type="entry name" value="NDK-like_dom"/>
</dbReference>
<evidence type="ECO:0000256" key="4">
    <source>
        <dbReference type="ARBA" id="ARBA00004496"/>
    </source>
</evidence>
<evidence type="ECO:0000256" key="2">
    <source>
        <dbReference type="ARBA" id="ARBA00004123"/>
    </source>
</evidence>
<evidence type="ECO:0000259" key="18">
    <source>
        <dbReference type="SMART" id="SM00562"/>
    </source>
</evidence>
<keyword evidence="14" id="KW-0131">Cell cycle</keyword>
<gene>
    <name evidence="19" type="primary">GNB2L1</name>
    <name evidence="19" type="ORF">ILYODFUR_016514</name>
</gene>
<dbReference type="Proteomes" id="UP001482620">
    <property type="component" value="Unassembled WGS sequence"/>
</dbReference>
<evidence type="ECO:0000256" key="10">
    <source>
        <dbReference type="ARBA" id="ARBA00022723"/>
    </source>
</evidence>
<dbReference type="PANTHER" id="PTHR19868">
    <property type="entry name" value="RECEPTOR FOR ACTIVATED PROTEIN KINASE C RACK1"/>
    <property type="match status" value="1"/>
</dbReference>
<keyword evidence="10" id="KW-0479">Metal-binding</keyword>
<evidence type="ECO:0000256" key="11">
    <source>
        <dbReference type="ARBA" id="ARBA00022737"/>
    </source>
</evidence>
<evidence type="ECO:0000256" key="9">
    <source>
        <dbReference type="ARBA" id="ARBA00022574"/>
    </source>
</evidence>
<dbReference type="SUPFAM" id="SSF54919">
    <property type="entry name" value="Nucleoside diphosphate kinase, NDK"/>
    <property type="match status" value="1"/>
</dbReference>
<evidence type="ECO:0000256" key="3">
    <source>
        <dbReference type="ARBA" id="ARBA00004466"/>
    </source>
</evidence>
<keyword evidence="13" id="KW-0539">Nucleus</keyword>
<evidence type="ECO:0000256" key="7">
    <source>
        <dbReference type="ARBA" id="ARBA00013499"/>
    </source>
</evidence>
<sequence>MTEQMTVRGTLKGHSGWVTQIATTPQYPDMILSASRDKSIIMWKLTRDETNYGIPQRSLRGHSHFVSDVVISSDGQFALSGAWDGTLRLWDLTTGATTRQFVGHNKDVLSVAFSADNRQIVSGSRDKTIKLWNTLGVCKYTIQDEGHSEWVSCVRFSPNSSNPIIVSCGWDKMVKVWNLANCKLKTNHIGHTGYLNTVTVSPDGSLCASGGKDGQAMLWDLNEGKHLYTLDSGDIINALCFSPNRYWLCAATGPSIKIWDLEGKIIVDELRQEVISTNSKAEPPQCTSLAWSADGQTLFAGYTDNLIRVWQLCGIIATYVAQKQKLSYVSSGSQRKMDQTSHHRIYVERTLAIIKPDAVHKSEEIEDVFLKSGFIILQKRRLQLSPEQCSDFYAHQYGKLFFPSLTAFMSSGPIVAMTLARDNAIAHLKSIIGPDNISKARETHPECQKTD</sequence>
<accession>A0ABV0SXM3</accession>
<evidence type="ECO:0000256" key="8">
    <source>
        <dbReference type="ARBA" id="ARBA00022490"/>
    </source>
</evidence>
<feature type="repeat" description="WD" evidence="16">
    <location>
        <begin position="287"/>
        <end position="312"/>
    </location>
</feature>
<dbReference type="EMBL" id="JAHRIQ010013092">
    <property type="protein sequence ID" value="MEQ2225348.1"/>
    <property type="molecule type" value="Genomic_DNA"/>
</dbReference>
<feature type="repeat" description="WD" evidence="16">
    <location>
        <begin position="59"/>
        <end position="100"/>
    </location>
</feature>
<dbReference type="Gene3D" id="3.30.70.141">
    <property type="entry name" value="Nucleoside diphosphate kinase-like domain"/>
    <property type="match status" value="1"/>
</dbReference>
<dbReference type="Pfam" id="PF00334">
    <property type="entry name" value="NDK"/>
    <property type="match status" value="1"/>
</dbReference>
<dbReference type="SMART" id="SM00320">
    <property type="entry name" value="WD40"/>
    <property type="match status" value="7"/>
</dbReference>
<dbReference type="InterPro" id="IPR045223">
    <property type="entry name" value="RACK1-like"/>
</dbReference>
<dbReference type="InterPro" id="IPR020472">
    <property type="entry name" value="WD40_PAC1"/>
</dbReference>
<reference evidence="19 20" key="1">
    <citation type="submission" date="2021-06" db="EMBL/GenBank/DDBJ databases">
        <authorList>
            <person name="Palmer J.M."/>
        </authorList>
    </citation>
    <scope>NUCLEOTIDE SEQUENCE [LARGE SCALE GENOMIC DNA]</scope>
    <source>
        <strain evidence="20">if_2019</strain>
        <tissue evidence="19">Muscle</tissue>
    </source>
</reference>